<organism evidence="4 5">
    <name type="scientific">Rossellomorea pakistanensis</name>
    <dbReference type="NCBI Taxonomy" id="992288"/>
    <lineage>
        <taxon>Bacteria</taxon>
        <taxon>Bacillati</taxon>
        <taxon>Bacillota</taxon>
        <taxon>Bacilli</taxon>
        <taxon>Bacillales</taxon>
        <taxon>Bacillaceae</taxon>
        <taxon>Rossellomorea</taxon>
    </lineage>
</organism>
<evidence type="ECO:0000313" key="5">
    <source>
        <dbReference type="Proteomes" id="UP001646157"/>
    </source>
</evidence>
<keyword evidence="2" id="KW-0378">Hydrolase</keyword>
<dbReference type="Gene3D" id="3.40.50.850">
    <property type="entry name" value="Isochorismatase-like"/>
    <property type="match status" value="1"/>
</dbReference>
<protein>
    <submittedName>
        <fullName evidence="4">Nicotinamidase-related amidase</fullName>
    </submittedName>
</protein>
<dbReference type="Proteomes" id="UP001646157">
    <property type="component" value="Unassembled WGS sequence"/>
</dbReference>
<evidence type="ECO:0000256" key="2">
    <source>
        <dbReference type="ARBA" id="ARBA00022801"/>
    </source>
</evidence>
<dbReference type="EMBL" id="JAFBDZ010000003">
    <property type="protein sequence ID" value="MBM7586442.1"/>
    <property type="molecule type" value="Genomic_DNA"/>
</dbReference>
<feature type="domain" description="Isochorismatase-like" evidence="3">
    <location>
        <begin position="5"/>
        <end position="148"/>
    </location>
</feature>
<dbReference type="PANTHER" id="PTHR43540:SF1">
    <property type="entry name" value="ISOCHORISMATASE HYDROLASE"/>
    <property type="match status" value="1"/>
</dbReference>
<evidence type="ECO:0000256" key="1">
    <source>
        <dbReference type="ARBA" id="ARBA00006336"/>
    </source>
</evidence>
<dbReference type="Pfam" id="PF00857">
    <property type="entry name" value="Isochorismatase"/>
    <property type="match status" value="1"/>
</dbReference>
<comment type="caution">
    <text evidence="4">The sequence shown here is derived from an EMBL/GenBank/DDBJ whole genome shotgun (WGS) entry which is preliminary data.</text>
</comment>
<dbReference type="RefSeq" id="WP_239587627.1">
    <property type="nucleotide sequence ID" value="NZ_JAFBDZ010000003.1"/>
</dbReference>
<dbReference type="PANTHER" id="PTHR43540">
    <property type="entry name" value="PEROXYUREIDOACRYLATE/UREIDOACRYLATE AMIDOHYDROLASE-RELATED"/>
    <property type="match status" value="1"/>
</dbReference>
<accession>A0ABS2NF09</accession>
<reference evidence="4 5" key="1">
    <citation type="submission" date="2021-01" db="EMBL/GenBank/DDBJ databases">
        <title>Genomic Encyclopedia of Type Strains, Phase IV (KMG-IV): sequencing the most valuable type-strain genomes for metagenomic binning, comparative biology and taxonomic classification.</title>
        <authorList>
            <person name="Goeker M."/>
        </authorList>
    </citation>
    <scope>NUCLEOTIDE SEQUENCE [LARGE SCALE GENOMIC DNA]</scope>
    <source>
        <strain evidence="4 5">DSM 24834</strain>
    </source>
</reference>
<dbReference type="InterPro" id="IPR036380">
    <property type="entry name" value="Isochorismatase-like_sf"/>
</dbReference>
<dbReference type="SUPFAM" id="SSF52499">
    <property type="entry name" value="Isochorismatase-like hydrolases"/>
    <property type="match status" value="1"/>
</dbReference>
<evidence type="ECO:0000313" key="4">
    <source>
        <dbReference type="EMBL" id="MBM7586442.1"/>
    </source>
</evidence>
<name>A0ABS2NF09_9BACI</name>
<dbReference type="InterPro" id="IPR000868">
    <property type="entry name" value="Isochorismatase-like_dom"/>
</dbReference>
<proteinExistence type="inferred from homology"/>
<gene>
    <name evidence="4" type="ORF">JOC86_002994</name>
</gene>
<sequence length="186" mass="21011">MRNPCLLLIDFQMGFQSPIWGRRNNVGAEEKALSLLSLWRDKHFPIIHVQHSSTNSDSPLHPGANGFHFMEGFEPLPHEKHIVKEVNSAFIGTELDLYLKKENIQSLIVVGLTTNHCVSTTVRMAANLQYDVTVVHDATACFEMESFDGSLYSAESIHHLSLTNLHLEFACIKSYDDVIKMLTTTR</sequence>
<keyword evidence="5" id="KW-1185">Reference proteome</keyword>
<comment type="similarity">
    <text evidence="1">Belongs to the isochorismatase family.</text>
</comment>
<evidence type="ECO:0000259" key="3">
    <source>
        <dbReference type="Pfam" id="PF00857"/>
    </source>
</evidence>
<dbReference type="InterPro" id="IPR050272">
    <property type="entry name" value="Isochorismatase-like_hydrls"/>
</dbReference>
<dbReference type="CDD" id="cd01014">
    <property type="entry name" value="nicotinamidase_related"/>
    <property type="match status" value="1"/>
</dbReference>